<dbReference type="Gene3D" id="3.40.50.300">
    <property type="entry name" value="P-loop containing nucleotide triphosphate hydrolases"/>
    <property type="match status" value="2"/>
</dbReference>
<accession>A0A6A0B015</accession>
<dbReference type="GO" id="GO:0043138">
    <property type="term" value="F:3'-5' DNA helicase activity"/>
    <property type="evidence" value="ECO:0007669"/>
    <property type="project" value="TreeGrafter"/>
</dbReference>
<keyword evidence="1" id="KW-0067">ATP-binding</keyword>
<dbReference type="Proteomes" id="UP000484988">
    <property type="component" value="Unassembled WGS sequence"/>
</dbReference>
<dbReference type="PANTHER" id="PTHR11070">
    <property type="entry name" value="UVRD / RECB / PCRA DNA HELICASE FAMILY MEMBER"/>
    <property type="match status" value="1"/>
</dbReference>
<dbReference type="AlphaFoldDB" id="A0A6A0B015"/>
<dbReference type="EMBL" id="BLLG01000012">
    <property type="protein sequence ID" value="GFH37931.1"/>
    <property type="molecule type" value="Genomic_DNA"/>
</dbReference>
<reference evidence="1 2" key="1">
    <citation type="submission" date="2020-02" db="EMBL/GenBank/DDBJ databases">
        <title>Whole Genome Shotgun Sequence of Streptomyces sp. strain CWH03.</title>
        <authorList>
            <person name="Dohra H."/>
            <person name="Kodani S."/>
            <person name="Yamamura H."/>
        </authorList>
    </citation>
    <scope>NUCLEOTIDE SEQUENCE [LARGE SCALE GENOMIC DNA]</scope>
    <source>
        <strain evidence="1 2">CWH03</strain>
    </source>
</reference>
<comment type="caution">
    <text evidence="1">The sequence shown here is derived from an EMBL/GenBank/DDBJ whole genome shotgun (WGS) entry which is preliminary data.</text>
</comment>
<protein>
    <submittedName>
        <fullName evidence="1">DNA helicase</fullName>
    </submittedName>
</protein>
<dbReference type="PANTHER" id="PTHR11070:SF2">
    <property type="entry name" value="ATP-DEPENDENT DNA HELICASE SRS2"/>
    <property type="match status" value="1"/>
</dbReference>
<keyword evidence="1" id="KW-0378">Hydrolase</keyword>
<keyword evidence="2" id="KW-1185">Reference proteome</keyword>
<dbReference type="InterPro" id="IPR000212">
    <property type="entry name" value="DNA_helicase_UvrD/REP"/>
</dbReference>
<dbReference type="GO" id="GO:0000725">
    <property type="term" value="P:recombinational repair"/>
    <property type="evidence" value="ECO:0007669"/>
    <property type="project" value="TreeGrafter"/>
</dbReference>
<gene>
    <name evidence="1" type="ORF">SCWH03_41710</name>
</gene>
<dbReference type="InterPro" id="IPR027417">
    <property type="entry name" value="P-loop_NTPase"/>
</dbReference>
<dbReference type="RefSeq" id="WP_173265621.1">
    <property type="nucleotide sequence ID" value="NZ_BLLG01000012.1"/>
</dbReference>
<evidence type="ECO:0000313" key="1">
    <source>
        <dbReference type="EMBL" id="GFH37931.1"/>
    </source>
</evidence>
<sequence>MTLTYLDATPAQRALLDGLPFDGNHLVNGTPGSGKSLLAAQRAAMLALTGTRTVLLTRSNLLRQSLWPLVSELCLDSADVGVETVHGWLARWYGPDAPRTDDGWFDWPAFYERAVLTEEDGPVALVVDEGQDLPPEFYRLCRMIGAPTTVFADECQRLTESRSTLDEIAQGLGNCSVHDLDGNHRNTRQTAELAAWFHTGRHPPALPGRDGPLPRLHALPHPGAVTDLLIGLAERQRSHTVGVVVHSTRTQFDLLSRLERKAPRLRPQTYTAQATGGRYRALDLSRPGIVIVHRASAKGLEFDTVVVPDTETDAAVDPSSAELRMTYYVLATRARHALHFVHAGNQEPTHLQAIPRDVLVRG</sequence>
<dbReference type="GO" id="GO:0005524">
    <property type="term" value="F:ATP binding"/>
    <property type="evidence" value="ECO:0007669"/>
    <property type="project" value="InterPro"/>
</dbReference>
<name>A0A6A0B015_9ACTN</name>
<keyword evidence="1" id="KW-0347">Helicase</keyword>
<dbReference type="SUPFAM" id="SSF52540">
    <property type="entry name" value="P-loop containing nucleoside triphosphate hydrolases"/>
    <property type="match status" value="1"/>
</dbReference>
<evidence type="ECO:0000313" key="2">
    <source>
        <dbReference type="Proteomes" id="UP000484988"/>
    </source>
</evidence>
<keyword evidence="1" id="KW-0547">Nucleotide-binding</keyword>
<proteinExistence type="predicted"/>
<dbReference type="GO" id="GO:0003677">
    <property type="term" value="F:DNA binding"/>
    <property type="evidence" value="ECO:0007669"/>
    <property type="project" value="InterPro"/>
</dbReference>
<organism evidence="1 2">
    <name type="scientific">Streptomyces pacificus</name>
    <dbReference type="NCBI Taxonomy" id="2705029"/>
    <lineage>
        <taxon>Bacteria</taxon>
        <taxon>Bacillati</taxon>
        <taxon>Actinomycetota</taxon>
        <taxon>Actinomycetes</taxon>
        <taxon>Kitasatosporales</taxon>
        <taxon>Streptomycetaceae</taxon>
        <taxon>Streptomyces</taxon>
    </lineage>
</organism>